<feature type="non-terminal residue" evidence="3">
    <location>
        <position position="1"/>
    </location>
</feature>
<proteinExistence type="predicted"/>
<keyword evidence="2" id="KW-1133">Transmembrane helix</keyword>
<accession>A0A9K3GN02</accession>
<dbReference type="AlphaFoldDB" id="A0A9K3GN02"/>
<evidence type="ECO:0000256" key="1">
    <source>
        <dbReference type="SAM" id="MobiDB-lite"/>
    </source>
</evidence>
<keyword evidence="4" id="KW-1185">Reference proteome</keyword>
<protein>
    <submittedName>
        <fullName evidence="3">Uncharacterized protein</fullName>
    </submittedName>
</protein>
<reference evidence="3 4" key="1">
    <citation type="journal article" date="2018" name="PLoS ONE">
        <title>The draft genome of Kipferlia bialata reveals reductive genome evolution in fornicate parasites.</title>
        <authorList>
            <person name="Tanifuji G."/>
            <person name="Takabayashi S."/>
            <person name="Kume K."/>
            <person name="Takagi M."/>
            <person name="Nakayama T."/>
            <person name="Kamikawa R."/>
            <person name="Inagaki Y."/>
            <person name="Hashimoto T."/>
        </authorList>
    </citation>
    <scope>NUCLEOTIDE SEQUENCE [LARGE SCALE GENOMIC DNA]</scope>
    <source>
        <strain evidence="3">NY0173</strain>
    </source>
</reference>
<sequence>MGSGIVLEISVGYADVWDPRWLWLPQTLIVVNRLWCLWGELFFFKTIVFTDFLMTGSFQKRPKTALLSGEDSLGDCLSDGDSRSDFHSRTFEGSSTRDLEMMSHAAPYRLGRDNMPYMATRAQGGGILLSVRQDVNIAHLNPRYGERERDTDGEESVNALEADLDDISLRREDGVDRRERGRERETRRRREATGEIHVSEEQLQDLMHSRRRFNALYCLYWVLLSVFNLGRFLYVAVLNKEIRETQTFH</sequence>
<feature type="region of interest" description="Disordered" evidence="1">
    <location>
        <begin position="174"/>
        <end position="193"/>
    </location>
</feature>
<evidence type="ECO:0000256" key="2">
    <source>
        <dbReference type="SAM" id="Phobius"/>
    </source>
</evidence>
<organism evidence="3 4">
    <name type="scientific">Kipferlia bialata</name>
    <dbReference type="NCBI Taxonomy" id="797122"/>
    <lineage>
        <taxon>Eukaryota</taxon>
        <taxon>Metamonada</taxon>
        <taxon>Carpediemonas-like organisms</taxon>
        <taxon>Kipferlia</taxon>
    </lineage>
</organism>
<name>A0A9K3GN02_9EUKA</name>
<comment type="caution">
    <text evidence="3">The sequence shown here is derived from an EMBL/GenBank/DDBJ whole genome shotgun (WGS) entry which is preliminary data.</text>
</comment>
<keyword evidence="2" id="KW-0812">Transmembrane</keyword>
<evidence type="ECO:0000313" key="3">
    <source>
        <dbReference type="EMBL" id="GIQ88290.1"/>
    </source>
</evidence>
<dbReference type="EMBL" id="BDIP01003927">
    <property type="protein sequence ID" value="GIQ88290.1"/>
    <property type="molecule type" value="Genomic_DNA"/>
</dbReference>
<evidence type="ECO:0000313" key="4">
    <source>
        <dbReference type="Proteomes" id="UP000265618"/>
    </source>
</evidence>
<gene>
    <name evidence="3" type="ORF">KIPB_010504</name>
</gene>
<keyword evidence="2" id="KW-0472">Membrane</keyword>
<dbReference type="Proteomes" id="UP000265618">
    <property type="component" value="Unassembled WGS sequence"/>
</dbReference>
<feature type="transmembrane region" description="Helical" evidence="2">
    <location>
        <begin position="217"/>
        <end position="237"/>
    </location>
</feature>